<dbReference type="Proteomes" id="UP001646157">
    <property type="component" value="Unassembled WGS sequence"/>
</dbReference>
<protein>
    <submittedName>
        <fullName evidence="2">Uncharacterized protein</fullName>
    </submittedName>
</protein>
<evidence type="ECO:0000313" key="3">
    <source>
        <dbReference type="Proteomes" id="UP001646157"/>
    </source>
</evidence>
<proteinExistence type="predicted"/>
<gene>
    <name evidence="2" type="ORF">JOC86_000091</name>
</gene>
<keyword evidence="1" id="KW-0812">Transmembrane</keyword>
<accession>A0ABS2N6V3</accession>
<evidence type="ECO:0000256" key="1">
    <source>
        <dbReference type="SAM" id="Phobius"/>
    </source>
</evidence>
<dbReference type="EMBL" id="JAFBDZ010000001">
    <property type="protein sequence ID" value="MBM7583554.1"/>
    <property type="molecule type" value="Genomic_DNA"/>
</dbReference>
<reference evidence="2 3" key="1">
    <citation type="submission" date="2021-01" db="EMBL/GenBank/DDBJ databases">
        <title>Genomic Encyclopedia of Type Strains, Phase IV (KMG-IV): sequencing the most valuable type-strain genomes for metagenomic binning, comparative biology and taxonomic classification.</title>
        <authorList>
            <person name="Goeker M."/>
        </authorList>
    </citation>
    <scope>NUCLEOTIDE SEQUENCE [LARGE SCALE GENOMIC DNA]</scope>
    <source>
        <strain evidence="2 3">DSM 24834</strain>
    </source>
</reference>
<sequence>MQIFATFEHSTYIELAISELEDKGINDIFALPLDSRTEERKLFDTLHKSDGTSLLDKAFAFAVAFAVIGASRGFALKWGPIYWGIIGGACGLVFGFLLDVIQNKVFKKKHRLLRGKQAEVILIVDCPEDKTEMVEKILWDNLAFGLAKVK</sequence>
<organism evidence="2 3">
    <name type="scientific">Rossellomorea pakistanensis</name>
    <dbReference type="NCBI Taxonomy" id="992288"/>
    <lineage>
        <taxon>Bacteria</taxon>
        <taxon>Bacillati</taxon>
        <taxon>Bacillota</taxon>
        <taxon>Bacilli</taxon>
        <taxon>Bacillales</taxon>
        <taxon>Bacillaceae</taxon>
        <taxon>Rossellomorea</taxon>
    </lineage>
</organism>
<feature type="transmembrane region" description="Helical" evidence="1">
    <location>
        <begin position="58"/>
        <end position="75"/>
    </location>
</feature>
<keyword evidence="3" id="KW-1185">Reference proteome</keyword>
<feature type="transmembrane region" description="Helical" evidence="1">
    <location>
        <begin position="81"/>
        <end position="101"/>
    </location>
</feature>
<evidence type="ECO:0000313" key="2">
    <source>
        <dbReference type="EMBL" id="MBM7583554.1"/>
    </source>
</evidence>
<name>A0ABS2N6V3_9BACI</name>
<dbReference type="RefSeq" id="WP_205167824.1">
    <property type="nucleotide sequence ID" value="NZ_JAFBDZ010000001.1"/>
</dbReference>
<keyword evidence="1" id="KW-0472">Membrane</keyword>
<keyword evidence="1" id="KW-1133">Transmembrane helix</keyword>
<comment type="caution">
    <text evidence="2">The sequence shown here is derived from an EMBL/GenBank/DDBJ whole genome shotgun (WGS) entry which is preliminary data.</text>
</comment>